<feature type="compositionally biased region" description="Basic and acidic residues" evidence="1">
    <location>
        <begin position="56"/>
        <end position="74"/>
    </location>
</feature>
<protein>
    <submittedName>
        <fullName evidence="2">DUF600 family protein</fullName>
    </submittedName>
</protein>
<accession>A0AA90SYB4</accession>
<gene>
    <name evidence="2" type="ORF">Q8G35_24320</name>
</gene>
<dbReference type="RefSeq" id="WP_305162433.1">
    <property type="nucleotide sequence ID" value="NZ_JAUUTP010000040.1"/>
</dbReference>
<proteinExistence type="predicted"/>
<dbReference type="InterPro" id="IPR006728">
    <property type="entry name" value="YezG-like"/>
</dbReference>
<reference evidence="2" key="1">
    <citation type="submission" date="2023-07" db="EMBL/GenBank/DDBJ databases">
        <title>Murine gut Bacillus species.</title>
        <authorList>
            <person name="Gutman E."/>
            <person name="Hashuel R."/>
            <person name="Litvak Y."/>
        </authorList>
    </citation>
    <scope>NUCLEOTIDE SEQUENCE</scope>
    <source>
        <strain evidence="2">RU283</strain>
    </source>
</reference>
<evidence type="ECO:0000313" key="2">
    <source>
        <dbReference type="EMBL" id="MDP1421411.1"/>
    </source>
</evidence>
<name>A0AA90SYB4_9BACI</name>
<evidence type="ECO:0000313" key="3">
    <source>
        <dbReference type="Proteomes" id="UP001178277"/>
    </source>
</evidence>
<dbReference type="EMBL" id="JAUUTP010000040">
    <property type="protein sequence ID" value="MDP1421411.1"/>
    <property type="molecule type" value="Genomic_DNA"/>
</dbReference>
<dbReference type="InterPro" id="IPR036170">
    <property type="entry name" value="YezG-like_sf"/>
</dbReference>
<dbReference type="Proteomes" id="UP001178277">
    <property type="component" value="Unassembled WGS sequence"/>
</dbReference>
<feature type="region of interest" description="Disordered" evidence="1">
    <location>
        <begin position="48"/>
        <end position="74"/>
    </location>
</feature>
<dbReference type="SUPFAM" id="SSF160424">
    <property type="entry name" value="BH3703-like"/>
    <property type="match status" value="1"/>
</dbReference>
<dbReference type="Pfam" id="PF04634">
    <property type="entry name" value="YezG-like"/>
    <property type="match status" value="1"/>
</dbReference>
<dbReference type="AlphaFoldDB" id="A0AA90SYB4"/>
<dbReference type="Gene3D" id="3.30.500.20">
    <property type="entry name" value="BH3703-like domains"/>
    <property type="match status" value="1"/>
</dbReference>
<organism evidence="2 3">
    <name type="scientific">Peribacillus simplex</name>
    <dbReference type="NCBI Taxonomy" id="1478"/>
    <lineage>
        <taxon>Bacteria</taxon>
        <taxon>Bacillati</taxon>
        <taxon>Bacillota</taxon>
        <taxon>Bacilli</taxon>
        <taxon>Bacillales</taxon>
        <taxon>Bacillaceae</taxon>
        <taxon>Peribacillus</taxon>
    </lineage>
</organism>
<sequence length="74" mass="8810">MKIELRDKKMNESKLNDYYQKIAQTVNEMIPEEWSKFKGSDEIDNLVPMNATLNRSESREYMEEGSIRGERSNY</sequence>
<comment type="caution">
    <text evidence="2">The sequence shown here is derived from an EMBL/GenBank/DDBJ whole genome shotgun (WGS) entry which is preliminary data.</text>
</comment>
<evidence type="ECO:0000256" key="1">
    <source>
        <dbReference type="SAM" id="MobiDB-lite"/>
    </source>
</evidence>